<dbReference type="PATRIC" id="fig|1029756.8.peg.180"/>
<feature type="transmembrane region" description="Helical" evidence="1">
    <location>
        <begin position="216"/>
        <end position="239"/>
    </location>
</feature>
<keyword evidence="1" id="KW-0812">Transmembrane</keyword>
<dbReference type="Proteomes" id="UP000018542">
    <property type="component" value="Chromosome"/>
</dbReference>
<name>V5S9Z4_9HYPH</name>
<feature type="transmembrane region" description="Helical" evidence="1">
    <location>
        <begin position="183"/>
        <end position="204"/>
    </location>
</feature>
<keyword evidence="3" id="KW-1185">Reference proteome</keyword>
<feature type="transmembrane region" description="Helical" evidence="1">
    <location>
        <begin position="245"/>
        <end position="265"/>
    </location>
</feature>
<feature type="transmembrane region" description="Helical" evidence="1">
    <location>
        <begin position="157"/>
        <end position="177"/>
    </location>
</feature>
<reference evidence="2 3" key="1">
    <citation type="journal article" date="2014" name="Genome Announc.">
        <title>Complete Genome Sequence of Hyphomicrobium nitrativorans Strain NL23, a Denitrifying Bacterium Isolated from Biofilm of a Methanol-Fed Denitrification System Treating Seawater at the Montreal Biodome.</title>
        <authorList>
            <person name="Martineau C."/>
            <person name="Villeneuve C."/>
            <person name="Mauffrey F."/>
            <person name="Villemur R."/>
        </authorList>
    </citation>
    <scope>NUCLEOTIDE SEQUENCE [LARGE SCALE GENOMIC DNA]</scope>
    <source>
        <strain evidence="2">NL23</strain>
    </source>
</reference>
<dbReference type="STRING" id="1029756.W911_00835"/>
<dbReference type="RefSeq" id="WP_023785613.1">
    <property type="nucleotide sequence ID" value="NC_022997.1"/>
</dbReference>
<sequence length="338" mass="35827">MIRNEHLDLAVAQGILTADQAERLRTLAKGGDADANNARDHANPDDERFRLIGGFNDVFVTIGIALLVSGLFTLSRAFHFEPGFGVFCVAAAWGLSEFFARKMRLALPSIALALMLALGSAFGGGELGHLISSEFAPIASALAVVLGAVLHERRFGVPVNWAIGAVGLSFALVYTASLMVDHAWYLLFALLGLAIFVVALRIDATDITRETRRSDIAFWLHLVAAPMIVHGTIPLLIGAPEGMNVAQAVAVLGIYAVLGLVAIVIDRRALLVSGLLYAGVALGYLLNENVETSFGSSLTLLALAVIVLGLSAGWRTIRRALIPLLPLGALKQSIPPAH</sequence>
<feature type="transmembrane region" description="Helical" evidence="1">
    <location>
        <begin position="130"/>
        <end position="150"/>
    </location>
</feature>
<dbReference type="KEGG" id="hni:W911_00835"/>
<gene>
    <name evidence="2" type="ORF">W911_00835</name>
</gene>
<keyword evidence="1" id="KW-0472">Membrane</keyword>
<feature type="transmembrane region" description="Helical" evidence="1">
    <location>
        <begin position="270"/>
        <end position="287"/>
    </location>
</feature>
<evidence type="ECO:0008006" key="4">
    <source>
        <dbReference type="Google" id="ProtNLM"/>
    </source>
</evidence>
<evidence type="ECO:0000313" key="3">
    <source>
        <dbReference type="Proteomes" id="UP000018542"/>
    </source>
</evidence>
<proteinExistence type="predicted"/>
<evidence type="ECO:0000256" key="1">
    <source>
        <dbReference type="SAM" id="Phobius"/>
    </source>
</evidence>
<dbReference type="AlphaFoldDB" id="V5S9Z4"/>
<accession>V5S9Z4</accession>
<protein>
    <recommendedName>
        <fullName evidence="4">DUF2157 domain-containing protein</fullName>
    </recommendedName>
</protein>
<organism evidence="2 3">
    <name type="scientific">Hyphomicrobium nitrativorans NL23</name>
    <dbReference type="NCBI Taxonomy" id="1029756"/>
    <lineage>
        <taxon>Bacteria</taxon>
        <taxon>Pseudomonadati</taxon>
        <taxon>Pseudomonadota</taxon>
        <taxon>Alphaproteobacteria</taxon>
        <taxon>Hyphomicrobiales</taxon>
        <taxon>Hyphomicrobiaceae</taxon>
        <taxon>Hyphomicrobium</taxon>
    </lineage>
</organism>
<evidence type="ECO:0000313" key="2">
    <source>
        <dbReference type="EMBL" id="AHB47272.1"/>
    </source>
</evidence>
<feature type="transmembrane region" description="Helical" evidence="1">
    <location>
        <begin position="293"/>
        <end position="314"/>
    </location>
</feature>
<keyword evidence="1" id="KW-1133">Transmembrane helix</keyword>
<dbReference type="EMBL" id="CP006912">
    <property type="protein sequence ID" value="AHB47272.1"/>
    <property type="molecule type" value="Genomic_DNA"/>
</dbReference>
<feature type="transmembrane region" description="Helical" evidence="1">
    <location>
        <begin position="58"/>
        <end position="78"/>
    </location>
</feature>
<feature type="transmembrane region" description="Helical" evidence="1">
    <location>
        <begin position="84"/>
        <end position="100"/>
    </location>
</feature>
<dbReference type="OrthoDB" id="9770600at2"/>
<dbReference type="HOGENOM" id="CLU_831222_0_0_5"/>
<feature type="transmembrane region" description="Helical" evidence="1">
    <location>
        <begin position="105"/>
        <end position="124"/>
    </location>
</feature>